<sequence length="330" mass="34265">MRGRKWWIAIAVAALLAGAGWFALAGSGGKRITAHFTSAVGIYPQSDVRVLGVTVGTVDSVVPRGDHVAVTMTVDADVPVPAEATALIVTPSVVADRYVQLASVRTGGPELPDGAQIPVSRTATPVELDQLFTSLDQLTTALGPEGANADGAVSELLRQSARTLAGNGAPLGESIRQLGDLARTLNDSKGDLFTTVDELSAFTAVLAANDEQAGHALEQLSSITEVLAADRDDLGAALAELDDAVTAVRDFIRDNRGRIHSNVDKLAAISRILADQKQSVAEALDTAPNALTNVVEAYNPRTGLIEARGNLLEFAAQGPVLPLPSAGGQR</sequence>
<dbReference type="PANTHER" id="PTHR33371:SF4">
    <property type="entry name" value="INTERMEMBRANE PHOSPHOLIPID TRANSPORT SYSTEM BINDING PROTEIN MLAD"/>
    <property type="match status" value="1"/>
</dbReference>
<evidence type="ECO:0000313" key="4">
    <source>
        <dbReference type="Proteomes" id="UP000323946"/>
    </source>
</evidence>
<name>A0A5M7BCJ9_SACHI</name>
<proteinExistence type="predicted"/>
<gene>
    <name evidence="3" type="ORF">F1721_29595</name>
</gene>
<dbReference type="AlphaFoldDB" id="A0A5M7BCJ9"/>
<protein>
    <submittedName>
        <fullName evidence="3">MCE family protein</fullName>
    </submittedName>
</protein>
<dbReference type="EMBL" id="VWPH01000016">
    <property type="protein sequence ID" value="KAA5827139.1"/>
    <property type="molecule type" value="Genomic_DNA"/>
</dbReference>
<evidence type="ECO:0000259" key="1">
    <source>
        <dbReference type="Pfam" id="PF02470"/>
    </source>
</evidence>
<keyword evidence="4" id="KW-1185">Reference proteome</keyword>
<feature type="domain" description="Mammalian cell entry C-terminal" evidence="2">
    <location>
        <begin position="110"/>
        <end position="295"/>
    </location>
</feature>
<dbReference type="SMR" id="A0A5M7BCJ9"/>
<dbReference type="Proteomes" id="UP000323946">
    <property type="component" value="Unassembled WGS sequence"/>
</dbReference>
<dbReference type="RefSeq" id="WP_150070105.1">
    <property type="nucleotide sequence ID" value="NZ_VWPH01000016.1"/>
</dbReference>
<dbReference type="InterPro" id="IPR052336">
    <property type="entry name" value="MlaD_Phospholipid_Transporter"/>
</dbReference>
<dbReference type="Pfam" id="PF11887">
    <property type="entry name" value="Mce4_CUP1"/>
    <property type="match status" value="1"/>
</dbReference>
<evidence type="ECO:0000313" key="3">
    <source>
        <dbReference type="EMBL" id="KAA5827139.1"/>
    </source>
</evidence>
<dbReference type="NCBIfam" id="TIGR00996">
    <property type="entry name" value="Mtu_fam_mce"/>
    <property type="match status" value="1"/>
</dbReference>
<dbReference type="InterPro" id="IPR003399">
    <property type="entry name" value="Mce/MlaD"/>
</dbReference>
<feature type="domain" description="Mce/MlaD" evidence="1">
    <location>
        <begin position="29"/>
        <end position="102"/>
    </location>
</feature>
<comment type="caution">
    <text evidence="3">The sequence shown here is derived from an EMBL/GenBank/DDBJ whole genome shotgun (WGS) entry which is preliminary data.</text>
</comment>
<reference evidence="3 4" key="1">
    <citation type="submission" date="2019-09" db="EMBL/GenBank/DDBJ databases">
        <title>Draft genome sequence of the thermophilic Saccharopolyspora hirsuta VKM Ac-666T.</title>
        <authorList>
            <person name="Lobastova T.G."/>
            <person name="Fokina V."/>
            <person name="Bragin E.Y."/>
            <person name="Shtratnikova V.Y."/>
            <person name="Starodumova I.P."/>
            <person name="Tarlachkov S.V."/>
            <person name="Donova M.V."/>
        </authorList>
    </citation>
    <scope>NUCLEOTIDE SEQUENCE [LARGE SCALE GENOMIC DNA]</scope>
    <source>
        <strain evidence="3 4">VKM Ac-666</strain>
    </source>
</reference>
<dbReference type="Pfam" id="PF02470">
    <property type="entry name" value="MlaD"/>
    <property type="match status" value="1"/>
</dbReference>
<dbReference type="OrthoDB" id="4516955at2"/>
<evidence type="ECO:0000259" key="2">
    <source>
        <dbReference type="Pfam" id="PF11887"/>
    </source>
</evidence>
<dbReference type="GO" id="GO:0005576">
    <property type="term" value="C:extracellular region"/>
    <property type="evidence" value="ECO:0007669"/>
    <property type="project" value="TreeGrafter"/>
</dbReference>
<dbReference type="InterPro" id="IPR005693">
    <property type="entry name" value="Mce"/>
</dbReference>
<dbReference type="InterPro" id="IPR024516">
    <property type="entry name" value="Mce_C"/>
</dbReference>
<accession>A0A5M7BCJ9</accession>
<dbReference type="PANTHER" id="PTHR33371">
    <property type="entry name" value="INTERMEMBRANE PHOSPHOLIPID TRANSPORT SYSTEM BINDING PROTEIN MLAD-RELATED"/>
    <property type="match status" value="1"/>
</dbReference>
<organism evidence="3 4">
    <name type="scientific">Saccharopolyspora hirsuta</name>
    <dbReference type="NCBI Taxonomy" id="1837"/>
    <lineage>
        <taxon>Bacteria</taxon>
        <taxon>Bacillati</taxon>
        <taxon>Actinomycetota</taxon>
        <taxon>Actinomycetes</taxon>
        <taxon>Pseudonocardiales</taxon>
        <taxon>Pseudonocardiaceae</taxon>
        <taxon>Saccharopolyspora</taxon>
    </lineage>
</organism>